<evidence type="ECO:0000259" key="2">
    <source>
        <dbReference type="Pfam" id="PF13837"/>
    </source>
</evidence>
<organism evidence="3 5">
    <name type="scientific">Porites evermanni</name>
    <dbReference type="NCBI Taxonomy" id="104178"/>
    <lineage>
        <taxon>Eukaryota</taxon>
        <taxon>Metazoa</taxon>
        <taxon>Cnidaria</taxon>
        <taxon>Anthozoa</taxon>
        <taxon>Hexacorallia</taxon>
        <taxon>Scleractinia</taxon>
        <taxon>Fungiina</taxon>
        <taxon>Poritidae</taxon>
        <taxon>Porites</taxon>
    </lineage>
</organism>
<dbReference type="Proteomes" id="UP001159427">
    <property type="component" value="Unassembled WGS sequence"/>
</dbReference>
<dbReference type="PANTHER" id="PTHR31307">
    <property type="entry name" value="TRIHELIX TRANSCRIPTION FACTOR ASIL2"/>
    <property type="match status" value="1"/>
</dbReference>
<protein>
    <recommendedName>
        <fullName evidence="2">Myb/SANT-like DNA-binding domain-containing protein</fullName>
    </recommendedName>
</protein>
<feature type="domain" description="Myb/SANT-like DNA-binding" evidence="2">
    <location>
        <begin position="86"/>
        <end position="175"/>
    </location>
</feature>
<reference evidence="3 5" key="1">
    <citation type="submission" date="2022-05" db="EMBL/GenBank/DDBJ databases">
        <authorList>
            <consortium name="Genoscope - CEA"/>
            <person name="William W."/>
        </authorList>
    </citation>
    <scope>NUCLEOTIDE SEQUENCE [LARGE SCALE GENOMIC DNA]</scope>
</reference>
<accession>A0ABN8M6D7</accession>
<keyword evidence="5" id="KW-1185">Reference proteome</keyword>
<feature type="region of interest" description="Disordered" evidence="1">
    <location>
        <begin position="48"/>
        <end position="85"/>
    </location>
</feature>
<evidence type="ECO:0000313" key="3">
    <source>
        <dbReference type="EMBL" id="CAH3025180.1"/>
    </source>
</evidence>
<dbReference type="EMBL" id="CALNXI010000539">
    <property type="protein sequence ID" value="CAH3028887.1"/>
    <property type="molecule type" value="Genomic_DNA"/>
</dbReference>
<feature type="compositionally biased region" description="Low complexity" evidence="1">
    <location>
        <begin position="209"/>
        <end position="220"/>
    </location>
</feature>
<gene>
    <name evidence="3" type="ORF">PEVE_00025315</name>
    <name evidence="4" type="ORF">PEVE_00035060</name>
</gene>
<dbReference type="PANTHER" id="PTHR31307:SF4">
    <property type="entry name" value="TRIHELIX TRANSCRIPTION FACTOR ASIL2"/>
    <property type="match status" value="1"/>
</dbReference>
<proteinExistence type="predicted"/>
<name>A0ABN8M6D7_9CNID</name>
<evidence type="ECO:0000313" key="5">
    <source>
        <dbReference type="Proteomes" id="UP001159427"/>
    </source>
</evidence>
<evidence type="ECO:0000313" key="4">
    <source>
        <dbReference type="EMBL" id="CAH3028887.1"/>
    </source>
</evidence>
<feature type="compositionally biased region" description="Polar residues" evidence="1">
    <location>
        <begin position="76"/>
        <end position="85"/>
    </location>
</feature>
<dbReference type="InterPro" id="IPR044822">
    <property type="entry name" value="Myb_DNA-bind_4"/>
</dbReference>
<dbReference type="Gene3D" id="1.10.10.60">
    <property type="entry name" value="Homeodomain-like"/>
    <property type="match status" value="1"/>
</dbReference>
<dbReference type="Pfam" id="PF13837">
    <property type="entry name" value="Myb_DNA-bind_4"/>
    <property type="match status" value="1"/>
</dbReference>
<dbReference type="InterPro" id="IPR044823">
    <property type="entry name" value="ASIL1/2-like"/>
</dbReference>
<sequence length="315" mass="35418">MADDFNPAPRFYRFTIPPAQIDCPVPRPGPYLFQSAGVQHQFNQSPLQFMPHRPHVSPATSPEGSSESSSIDDMSQPGSSRNRCPNWSDAETRFLLELWRDSFPISKRRNGAAWDSIAKKLNGVLKEQGISTFRTGAQCKARMKYLQDEYKRVKDHNSRSGNNRETFDYFDEIDAVLGCKPNIAPKRVFECGFSEDASSSSVETGDSADPPQSSGQGDQSSDVELEKDFEKNLQGNSKPSKKANKGKTPVTTKKRKALPSETSESNLVDFLEKSQSKDHEFFERLAEKEAERELKSQKLMFDCVKEIAKIFKGDD</sequence>
<comment type="caution">
    <text evidence="3">The sequence shown here is derived from an EMBL/GenBank/DDBJ whole genome shotgun (WGS) entry which is preliminary data.</text>
</comment>
<feature type="region of interest" description="Disordered" evidence="1">
    <location>
        <begin position="199"/>
        <end position="270"/>
    </location>
</feature>
<feature type="compositionally biased region" description="Low complexity" evidence="1">
    <location>
        <begin position="57"/>
        <end position="75"/>
    </location>
</feature>
<dbReference type="EMBL" id="CALNXI010000340">
    <property type="protein sequence ID" value="CAH3025180.1"/>
    <property type="molecule type" value="Genomic_DNA"/>
</dbReference>
<evidence type="ECO:0000256" key="1">
    <source>
        <dbReference type="SAM" id="MobiDB-lite"/>
    </source>
</evidence>